<evidence type="ECO:0000313" key="12">
    <source>
        <dbReference type="Proteomes" id="UP000544122"/>
    </source>
</evidence>
<keyword evidence="11" id="KW-0966">Cell projection</keyword>
<keyword evidence="12" id="KW-1185">Reference proteome</keyword>
<evidence type="ECO:0000259" key="10">
    <source>
        <dbReference type="Pfam" id="PF22638"/>
    </source>
</evidence>
<evidence type="ECO:0000256" key="2">
    <source>
        <dbReference type="ARBA" id="ARBA00004613"/>
    </source>
</evidence>
<evidence type="ECO:0000256" key="1">
    <source>
        <dbReference type="ARBA" id="ARBA00004117"/>
    </source>
</evidence>
<proteinExistence type="inferred from homology"/>
<dbReference type="PANTHER" id="PTHR30033">
    <property type="entry name" value="FLAGELLAR HOOK-ASSOCIATED PROTEIN 1"/>
    <property type="match status" value="1"/>
</dbReference>
<name>A0A7Y4GNY3_9BRAD</name>
<evidence type="ECO:0000256" key="5">
    <source>
        <dbReference type="ARBA" id="ARBA00022525"/>
    </source>
</evidence>
<dbReference type="PRINTS" id="PR01005">
    <property type="entry name" value="FLGHOOKAP1"/>
</dbReference>
<protein>
    <recommendedName>
        <fullName evidence="4 7">Flagellar hook-associated protein 1</fullName>
        <shortName evidence="7">HAP1</shortName>
    </recommendedName>
</protein>
<feature type="domain" description="Flagellar basal-body/hook protein C-terminal" evidence="9">
    <location>
        <begin position="542"/>
        <end position="584"/>
    </location>
</feature>
<comment type="similarity">
    <text evidence="3 7">Belongs to the flagella basal body rod proteins family.</text>
</comment>
<dbReference type="NCBIfam" id="TIGR02492">
    <property type="entry name" value="flgK_ends"/>
    <property type="match status" value="1"/>
</dbReference>
<evidence type="ECO:0000259" key="8">
    <source>
        <dbReference type="Pfam" id="PF00460"/>
    </source>
</evidence>
<dbReference type="Proteomes" id="UP000544122">
    <property type="component" value="Unassembled WGS sequence"/>
</dbReference>
<evidence type="ECO:0000259" key="9">
    <source>
        <dbReference type="Pfam" id="PF06429"/>
    </source>
</evidence>
<dbReference type="InterPro" id="IPR001444">
    <property type="entry name" value="Flag_bb_rod_N"/>
</dbReference>
<evidence type="ECO:0000256" key="7">
    <source>
        <dbReference type="RuleBase" id="RU362065"/>
    </source>
</evidence>
<comment type="caution">
    <text evidence="11">The sequence shown here is derived from an EMBL/GenBank/DDBJ whole genome shotgun (WGS) entry which is preliminary data.</text>
</comment>
<dbReference type="SUPFAM" id="SSF64518">
    <property type="entry name" value="Phase 1 flagellin"/>
    <property type="match status" value="1"/>
</dbReference>
<dbReference type="Pfam" id="PF06429">
    <property type="entry name" value="Flg_bbr_C"/>
    <property type="match status" value="1"/>
</dbReference>
<evidence type="ECO:0000313" key="11">
    <source>
        <dbReference type="EMBL" id="NOJ39082.1"/>
    </source>
</evidence>
<dbReference type="InterPro" id="IPR053927">
    <property type="entry name" value="FlgK_helical"/>
</dbReference>
<sequence>MSLDIARSIAVSSLMASQVQISVASSNVSNADTTGYTVKTANQVSTTSGGAGTGVAITGITSNVDKLLFRSLITAESELGAADIDDNYLDRLQALYGSTAGADDTGTSIANTLASLEAAVSSLAATTSSASLQSSVVTALDDLASQLRETSNGIQELRSTADAAISSDVDQVNDNLKTIASLNAQIKQAAAARQPTGDLEDQRNVALQSVATRMNVSYFISSTGDMQVYTASGQTLVDSSAPHLLSFTAASSVTATAAYDPNSSSGLSGISVNGVDVTSQITSGEIDALINLRDTVLPAAQSQLDQLANELTDGLNAASNQGTSLPPPSTLTGTTTVSSSTALNATGTVRIAVVDQSGSLVSYGDLDLSNYSTIGDLVSAINGISGLSASINASGKVVITSSSSSNGIAINEMTSSVGADGTGLSDYLGLNDLVTGTGASNFAVRSDILANSGLLPVSTLDSSATLTTGGKVLTAGSTDVVDAIYATLTDSRTFSASGGLGSSTGSFADYAAEIISNVASKATSAATTYTSKTTVQSTFASAMSSQSGVNLDEETAKISTLQNQYSAASQLIQAINEMFSSLLSAVQSVG</sequence>
<dbReference type="AlphaFoldDB" id="A0A7Y4GNY3"/>
<dbReference type="InterPro" id="IPR002371">
    <property type="entry name" value="FlgK"/>
</dbReference>
<dbReference type="Pfam" id="PF22638">
    <property type="entry name" value="FlgK_D1"/>
    <property type="match status" value="1"/>
</dbReference>
<dbReference type="InterPro" id="IPR010930">
    <property type="entry name" value="Flg_bb/hook_C_dom"/>
</dbReference>
<organism evidence="11 12">
    <name type="scientific">Bradyrhizobium australiense</name>
    <dbReference type="NCBI Taxonomy" id="2721161"/>
    <lineage>
        <taxon>Bacteria</taxon>
        <taxon>Pseudomonadati</taxon>
        <taxon>Pseudomonadota</taxon>
        <taxon>Alphaproteobacteria</taxon>
        <taxon>Hyphomicrobiales</taxon>
        <taxon>Nitrobacteraceae</taxon>
        <taxon>Bradyrhizobium</taxon>
    </lineage>
</organism>
<dbReference type="GO" id="GO:0009424">
    <property type="term" value="C:bacterial-type flagellum hook"/>
    <property type="evidence" value="ECO:0007669"/>
    <property type="project" value="UniProtKB-UniRule"/>
</dbReference>
<dbReference type="Pfam" id="PF00460">
    <property type="entry name" value="Flg_bb_rod"/>
    <property type="match status" value="1"/>
</dbReference>
<dbReference type="GO" id="GO:0009425">
    <property type="term" value="C:bacterial-type flagellum basal body"/>
    <property type="evidence" value="ECO:0007669"/>
    <property type="project" value="UniProtKB-SubCell"/>
</dbReference>
<keyword evidence="5 7" id="KW-0964">Secreted</keyword>
<accession>A0A7Y4GNY3</accession>
<reference evidence="11 12" key="1">
    <citation type="submission" date="2020-03" db="EMBL/GenBank/DDBJ databases">
        <title>Bradyrhizobium diversity isolated from nodules of Indigofera sp.</title>
        <authorList>
            <person name="Klepa M."/>
            <person name="Helene L."/>
            <person name="Hungria M."/>
        </authorList>
    </citation>
    <scope>NUCLEOTIDE SEQUENCE [LARGE SCALE GENOMIC DNA]</scope>
    <source>
        <strain evidence="11 12">WSM 1791</strain>
    </source>
</reference>
<keyword evidence="11" id="KW-0282">Flagellum</keyword>
<dbReference type="EMBL" id="JAAVLX010000002">
    <property type="protein sequence ID" value="NOJ39082.1"/>
    <property type="molecule type" value="Genomic_DNA"/>
</dbReference>
<dbReference type="GO" id="GO:0005198">
    <property type="term" value="F:structural molecule activity"/>
    <property type="evidence" value="ECO:0007669"/>
    <property type="project" value="UniProtKB-UniRule"/>
</dbReference>
<dbReference type="GO" id="GO:0044780">
    <property type="term" value="P:bacterial-type flagellum assembly"/>
    <property type="evidence" value="ECO:0007669"/>
    <property type="project" value="InterPro"/>
</dbReference>
<gene>
    <name evidence="7 11" type="primary">flgK</name>
    <name evidence="11" type="ORF">HCN58_05585</name>
</gene>
<evidence type="ECO:0000256" key="4">
    <source>
        <dbReference type="ARBA" id="ARBA00016244"/>
    </source>
</evidence>
<dbReference type="PANTHER" id="PTHR30033:SF1">
    <property type="entry name" value="FLAGELLAR HOOK-ASSOCIATED PROTEIN 1"/>
    <property type="match status" value="1"/>
</dbReference>
<evidence type="ECO:0000256" key="6">
    <source>
        <dbReference type="ARBA" id="ARBA00023143"/>
    </source>
</evidence>
<dbReference type="GO" id="GO:0005576">
    <property type="term" value="C:extracellular region"/>
    <property type="evidence" value="ECO:0007669"/>
    <property type="project" value="UniProtKB-SubCell"/>
</dbReference>
<feature type="domain" description="Flagellar hook-associated protein FlgK helical" evidence="10">
    <location>
        <begin position="104"/>
        <end position="325"/>
    </location>
</feature>
<feature type="domain" description="Flagellar basal body rod protein N-terminal" evidence="8">
    <location>
        <begin position="9"/>
        <end position="37"/>
    </location>
</feature>
<dbReference type="RefSeq" id="WP_171578344.1">
    <property type="nucleotide sequence ID" value="NZ_JAAVLX010000002.1"/>
</dbReference>
<keyword evidence="11" id="KW-0969">Cilium</keyword>
<evidence type="ECO:0000256" key="3">
    <source>
        <dbReference type="ARBA" id="ARBA00009677"/>
    </source>
</evidence>
<keyword evidence="6 7" id="KW-0975">Bacterial flagellum</keyword>
<comment type="subcellular location">
    <subcellularLocation>
        <location evidence="1">Bacterial flagellum basal body</location>
    </subcellularLocation>
    <subcellularLocation>
        <location evidence="2 7">Secreted</location>
    </subcellularLocation>
</comment>